<name>A0A6B8VT57_9CORY</name>
<dbReference type="RefSeq" id="WP_197079683.1">
    <property type="nucleotide sequence ID" value="NZ_CP046452.1"/>
</dbReference>
<dbReference type="PANTHER" id="PTHR40765">
    <property type="entry name" value="ESX-2 SECRETION SYSTEM ATPASE ECCB2"/>
    <property type="match status" value="1"/>
</dbReference>
<dbReference type="Proteomes" id="UP000427071">
    <property type="component" value="Chromosome"/>
</dbReference>
<keyword evidence="3" id="KW-1185">Reference proteome</keyword>
<dbReference type="EMBL" id="CP046452">
    <property type="protein sequence ID" value="QGU02837.1"/>
    <property type="molecule type" value="Genomic_DNA"/>
</dbReference>
<dbReference type="KEGG" id="ckw:CKALI_09910"/>
<protein>
    <submittedName>
        <fullName evidence="2">ESX-1 secretion system protein eccB1</fullName>
    </submittedName>
</protein>
<accession>A0A6B8VT57</accession>
<dbReference type="AlphaFoldDB" id="A0A6B8VT57"/>
<sequence length="405" mass="41990">MNSVLASTTKAQVSGHQFLTRRVEHGVVLGDVRMISDPLGSRRRAVLFGLIGTAIIAAGSGALAIFAPAVDPGDASIIRTESGALYVRANDALHPVANEASARLVVGAPEAATKASASVLGGQQRGTPIGIVGAPGIIAPHPQPELQWSAVHDGDTVTVVAGTAPAPLLDDQGLLARVDSRMWVVTSAGRAELPPEDTPLGRSMRRRLNISVDTPVWEPPGQLLSAVKELPPYREVGGTLLETGGEYWLQQDSGLLPLSELQFDIARDLGLPVRSADPTELLRFPDAVRHVAELPLAPVVWQEPARVWVLGDGKVALGGETPPGVALAGMATASAFAGPSIGAVGVDTGHGVVLVTDYGTTHRVSTPIDAVALGIVEPKPAPWPILALLPEGAELSRSAALRTQG</sequence>
<gene>
    <name evidence="2" type="primary">eccB1</name>
    <name evidence="2" type="ORF">CKALI_09910</name>
</gene>
<dbReference type="GO" id="GO:0005576">
    <property type="term" value="C:extracellular region"/>
    <property type="evidence" value="ECO:0007669"/>
    <property type="project" value="TreeGrafter"/>
</dbReference>
<reference evidence="3" key="1">
    <citation type="submission" date="2019-11" db="EMBL/GenBank/DDBJ databases">
        <title>Complete genome sequence of Corynebacterium kalinowskii 1959, a novel Corynebacterium species isolated from soil of a small paddock in Vilsendorf, Germany.</title>
        <authorList>
            <person name="Schaffert L."/>
            <person name="Ruwe M."/>
            <person name="Milse J."/>
            <person name="Hanuschka K."/>
            <person name="Ortseifen V."/>
            <person name="Droste J."/>
            <person name="Brandt D."/>
            <person name="Schlueter L."/>
            <person name="Kutter Y."/>
            <person name="Vinke S."/>
            <person name="Viehoefer P."/>
            <person name="Jacob L."/>
            <person name="Luebke N.-C."/>
            <person name="Schulte-Berndt E."/>
            <person name="Hain C."/>
            <person name="Linder M."/>
            <person name="Schmidt P."/>
            <person name="Wollenschlaeger L."/>
            <person name="Luttermann T."/>
            <person name="Thieme E."/>
            <person name="Hassa J."/>
            <person name="Haak M."/>
            <person name="Wittchen M."/>
            <person name="Mentz A."/>
            <person name="Persicke M."/>
            <person name="Busche T."/>
            <person name="Ruckert C."/>
        </authorList>
    </citation>
    <scope>NUCLEOTIDE SEQUENCE [LARGE SCALE GENOMIC DNA]</scope>
    <source>
        <strain evidence="3">1959</strain>
    </source>
</reference>
<proteinExistence type="predicted"/>
<keyword evidence="1" id="KW-1133">Transmembrane helix</keyword>
<evidence type="ECO:0000313" key="3">
    <source>
        <dbReference type="Proteomes" id="UP000427071"/>
    </source>
</evidence>
<evidence type="ECO:0000256" key="1">
    <source>
        <dbReference type="SAM" id="Phobius"/>
    </source>
</evidence>
<dbReference type="InterPro" id="IPR007795">
    <property type="entry name" value="T7SS_EccB"/>
</dbReference>
<dbReference type="PANTHER" id="PTHR40765:SF2">
    <property type="entry name" value="ESX-2 SECRETION SYSTEM ATPASE ECCB2"/>
    <property type="match status" value="1"/>
</dbReference>
<keyword evidence="1" id="KW-0812">Transmembrane</keyword>
<evidence type="ECO:0000313" key="2">
    <source>
        <dbReference type="EMBL" id="QGU02837.1"/>
    </source>
</evidence>
<dbReference type="Pfam" id="PF05108">
    <property type="entry name" value="T7SS_ESX1_EccB"/>
    <property type="match status" value="2"/>
</dbReference>
<dbReference type="InterPro" id="IPR044857">
    <property type="entry name" value="T7SS_EccB_R1"/>
</dbReference>
<organism evidence="2 3">
    <name type="scientific">Corynebacterium kalinowskii</name>
    <dbReference type="NCBI Taxonomy" id="2675216"/>
    <lineage>
        <taxon>Bacteria</taxon>
        <taxon>Bacillati</taxon>
        <taxon>Actinomycetota</taxon>
        <taxon>Actinomycetes</taxon>
        <taxon>Mycobacteriales</taxon>
        <taxon>Corynebacteriaceae</taxon>
        <taxon>Corynebacterium</taxon>
    </lineage>
</organism>
<feature type="transmembrane region" description="Helical" evidence="1">
    <location>
        <begin position="45"/>
        <end position="67"/>
    </location>
</feature>
<dbReference type="Gene3D" id="3.30.2390.20">
    <property type="entry name" value="Type VII secretion system EccB, repeat 1 domain"/>
    <property type="match status" value="1"/>
</dbReference>
<dbReference type="NCBIfam" id="TIGR03919">
    <property type="entry name" value="T7SS_EccB"/>
    <property type="match status" value="1"/>
</dbReference>
<keyword evidence="1" id="KW-0472">Membrane</keyword>